<evidence type="ECO:0000313" key="2">
    <source>
        <dbReference type="EMBL" id="OCT48343.1"/>
    </source>
</evidence>
<evidence type="ECO:0000313" key="3">
    <source>
        <dbReference type="Proteomes" id="UP000094526"/>
    </source>
</evidence>
<name>A0A1C1CIJ2_9EURO</name>
<feature type="region of interest" description="Disordered" evidence="1">
    <location>
        <begin position="55"/>
        <end position="103"/>
    </location>
</feature>
<comment type="caution">
    <text evidence="2">The sequence shown here is derived from an EMBL/GenBank/DDBJ whole genome shotgun (WGS) entry which is preliminary data.</text>
</comment>
<evidence type="ECO:0000256" key="1">
    <source>
        <dbReference type="SAM" id="MobiDB-lite"/>
    </source>
</evidence>
<dbReference type="VEuPathDB" id="FungiDB:CLCR_04449"/>
<feature type="region of interest" description="Disordered" evidence="1">
    <location>
        <begin position="1"/>
        <end position="32"/>
    </location>
</feature>
<keyword evidence="3" id="KW-1185">Reference proteome</keyword>
<gene>
    <name evidence="2" type="ORF">CLCR_04449</name>
</gene>
<dbReference type="AlphaFoldDB" id="A0A1C1CIJ2"/>
<sequence length="103" mass="10286">MGEWGGRLQSKTGSSRAPTGRARLDDGLDDGPVANAALEADLWLSIESVVKGSIARRGGGASRNLPPPPAAMVGGGLASGVKVHKEQEDSGGSSASSSCPDNS</sequence>
<protein>
    <submittedName>
        <fullName evidence="2">Uncharacterized protein</fullName>
    </submittedName>
</protein>
<organism evidence="2 3">
    <name type="scientific">Cladophialophora carrionii</name>
    <dbReference type="NCBI Taxonomy" id="86049"/>
    <lineage>
        <taxon>Eukaryota</taxon>
        <taxon>Fungi</taxon>
        <taxon>Dikarya</taxon>
        <taxon>Ascomycota</taxon>
        <taxon>Pezizomycotina</taxon>
        <taxon>Eurotiomycetes</taxon>
        <taxon>Chaetothyriomycetidae</taxon>
        <taxon>Chaetothyriales</taxon>
        <taxon>Herpotrichiellaceae</taxon>
        <taxon>Cladophialophora</taxon>
    </lineage>
</organism>
<feature type="compositionally biased region" description="Low complexity" evidence="1">
    <location>
        <begin position="90"/>
        <end position="103"/>
    </location>
</feature>
<dbReference type="Proteomes" id="UP000094526">
    <property type="component" value="Unassembled WGS sequence"/>
</dbReference>
<reference evidence="3" key="1">
    <citation type="submission" date="2015-07" db="EMBL/GenBank/DDBJ databases">
        <authorList>
            <person name="Teixeira M.M."/>
            <person name="Souza R.C."/>
            <person name="Almeida L.G."/>
            <person name="Vicente V.A."/>
            <person name="de Hoog S."/>
            <person name="Bocca A.L."/>
            <person name="de Almeida S.R."/>
            <person name="Vasconcelos A.T."/>
            <person name="Felipe M.S."/>
        </authorList>
    </citation>
    <scope>NUCLEOTIDE SEQUENCE [LARGE SCALE GENOMIC DNA]</scope>
    <source>
        <strain evidence="3">KSF</strain>
    </source>
</reference>
<dbReference type="EMBL" id="LGRB01000012">
    <property type="protein sequence ID" value="OCT48343.1"/>
    <property type="molecule type" value="Genomic_DNA"/>
</dbReference>
<accession>A0A1C1CIJ2</accession>
<proteinExistence type="predicted"/>